<gene>
    <name evidence="1" type="ORF">V6N11_029239</name>
</gene>
<evidence type="ECO:0000313" key="2">
    <source>
        <dbReference type="Proteomes" id="UP001396334"/>
    </source>
</evidence>
<proteinExistence type="predicted"/>
<evidence type="ECO:0000313" key="1">
    <source>
        <dbReference type="EMBL" id="KAK8489226.1"/>
    </source>
</evidence>
<sequence length="149" mass="16942">MVIEIADFAGKVVAKFCVKYLHQQVLKHEKYAAGDIGTSLETTFFRPFVHFVCFQHELRDDAWTKRMERIRVGMVLTKLMNCPCKYEALQAMQESKLSVICNRVLKNRCLVPSTASGEARRQYDHDLGAVLETNQVCRVKSVDTGSPAE</sequence>
<organism evidence="1 2">
    <name type="scientific">Hibiscus sabdariffa</name>
    <name type="common">roselle</name>
    <dbReference type="NCBI Taxonomy" id="183260"/>
    <lineage>
        <taxon>Eukaryota</taxon>
        <taxon>Viridiplantae</taxon>
        <taxon>Streptophyta</taxon>
        <taxon>Embryophyta</taxon>
        <taxon>Tracheophyta</taxon>
        <taxon>Spermatophyta</taxon>
        <taxon>Magnoliopsida</taxon>
        <taxon>eudicotyledons</taxon>
        <taxon>Gunneridae</taxon>
        <taxon>Pentapetalae</taxon>
        <taxon>rosids</taxon>
        <taxon>malvids</taxon>
        <taxon>Malvales</taxon>
        <taxon>Malvaceae</taxon>
        <taxon>Malvoideae</taxon>
        <taxon>Hibiscus</taxon>
    </lineage>
</organism>
<dbReference type="Proteomes" id="UP001396334">
    <property type="component" value="Unassembled WGS sequence"/>
</dbReference>
<comment type="caution">
    <text evidence="1">The sequence shown here is derived from an EMBL/GenBank/DDBJ whole genome shotgun (WGS) entry which is preliminary data.</text>
</comment>
<keyword evidence="2" id="KW-1185">Reference proteome</keyword>
<protein>
    <submittedName>
        <fullName evidence="1">Uncharacterized protein</fullName>
    </submittedName>
</protein>
<reference evidence="1 2" key="1">
    <citation type="journal article" date="2024" name="G3 (Bethesda)">
        <title>Genome assembly of Hibiscus sabdariffa L. provides insights into metabolisms of medicinal natural products.</title>
        <authorList>
            <person name="Kim T."/>
        </authorList>
    </citation>
    <scope>NUCLEOTIDE SEQUENCE [LARGE SCALE GENOMIC DNA]</scope>
    <source>
        <strain evidence="1">TK-2024</strain>
        <tissue evidence="1">Old leaves</tissue>
    </source>
</reference>
<name>A0ABR2A8B8_9ROSI</name>
<dbReference type="EMBL" id="JBBPBN010000321">
    <property type="protein sequence ID" value="KAK8489226.1"/>
    <property type="molecule type" value="Genomic_DNA"/>
</dbReference>
<accession>A0ABR2A8B8</accession>